<evidence type="ECO:0000313" key="3">
    <source>
        <dbReference type="Proteomes" id="UP001291309"/>
    </source>
</evidence>
<gene>
    <name evidence="2" type="ORF">SYV04_11670</name>
</gene>
<dbReference type="EMBL" id="JAXIVS010000003">
    <property type="protein sequence ID" value="MDY7227056.1"/>
    <property type="molecule type" value="Genomic_DNA"/>
</dbReference>
<protein>
    <recommendedName>
        <fullName evidence="1">HTH lysR-type domain-containing protein</fullName>
    </recommendedName>
</protein>
<organism evidence="2 3">
    <name type="scientific">Hyalangium rubrum</name>
    <dbReference type="NCBI Taxonomy" id="3103134"/>
    <lineage>
        <taxon>Bacteria</taxon>
        <taxon>Pseudomonadati</taxon>
        <taxon>Myxococcota</taxon>
        <taxon>Myxococcia</taxon>
        <taxon>Myxococcales</taxon>
        <taxon>Cystobacterineae</taxon>
        <taxon>Archangiaceae</taxon>
        <taxon>Hyalangium</taxon>
    </lineage>
</organism>
<reference evidence="2 3" key="1">
    <citation type="submission" date="2023-12" db="EMBL/GenBank/DDBJ databases">
        <title>the genome sequence of Hyalangium sp. s54d21.</title>
        <authorList>
            <person name="Zhang X."/>
        </authorList>
    </citation>
    <scope>NUCLEOTIDE SEQUENCE [LARGE SCALE GENOMIC DNA]</scope>
    <source>
        <strain evidence="3">s54d21</strain>
    </source>
</reference>
<feature type="domain" description="HTH lysR-type" evidence="1">
    <location>
        <begin position="1"/>
        <end position="23"/>
    </location>
</feature>
<sequence length="57" mass="6325">MRQLEAKLGVVLLNRTSRSVAVTDAERRLVEEAGPGLAKGTFSTFVSIWELERGHKN</sequence>
<dbReference type="InterPro" id="IPR036388">
    <property type="entry name" value="WH-like_DNA-bd_sf"/>
</dbReference>
<dbReference type="Gene3D" id="1.10.10.10">
    <property type="entry name" value="Winged helix-like DNA-binding domain superfamily/Winged helix DNA-binding domain"/>
    <property type="match status" value="1"/>
</dbReference>
<comment type="caution">
    <text evidence="2">The sequence shown here is derived from an EMBL/GenBank/DDBJ whole genome shotgun (WGS) entry which is preliminary data.</text>
</comment>
<dbReference type="PROSITE" id="PS50931">
    <property type="entry name" value="HTH_LYSR"/>
    <property type="match status" value="1"/>
</dbReference>
<proteinExistence type="predicted"/>
<keyword evidence="3" id="KW-1185">Reference proteome</keyword>
<evidence type="ECO:0000259" key="1">
    <source>
        <dbReference type="PROSITE" id="PS50931"/>
    </source>
</evidence>
<accession>A0ABU5H171</accession>
<name>A0ABU5H171_9BACT</name>
<dbReference type="Proteomes" id="UP001291309">
    <property type="component" value="Unassembled WGS sequence"/>
</dbReference>
<dbReference type="InterPro" id="IPR000847">
    <property type="entry name" value="LysR_HTH_N"/>
</dbReference>
<evidence type="ECO:0000313" key="2">
    <source>
        <dbReference type="EMBL" id="MDY7227056.1"/>
    </source>
</evidence>